<sequence length="388" mass="42457">MLTWEVGEGFAHAARLLWIARQLRRTGWRPVVAARDPETLRSAYEAEGIELFPAPQHESCFTGTPPFRAASYADVMGICGYADRDRLAASIAAWESILARHRPAAIIADYAPLLSLAAFRRIPLIAIGDGFVVPPALPEGRFPPLGGKVPDVWPPADLLANARAVQAARGQPLPENLPEIINGIGGVVSIPPELDIYADWRPQPAAGPWEHPDTPLPRPDAPRFFGYLRLSQPLARRVVKALIDTRMPGALFLRDIPPGRVDALAGELRDAGIRLHGTPPPIREALAPVSLFIHHGGIGSLTDGATLGRMQLLLPRHREQSCNAKRALETLPGCFRIGENARDESLRETLPRLMSDRQAFRRAQETATRIGARPETAWVALQPLLARI</sequence>
<dbReference type="GO" id="GO:0016740">
    <property type="term" value="F:transferase activity"/>
    <property type="evidence" value="ECO:0007669"/>
    <property type="project" value="UniProtKB-KW"/>
</dbReference>
<dbReference type="EMBL" id="RBIG01000001">
    <property type="protein sequence ID" value="RKQ73903.1"/>
    <property type="molecule type" value="Genomic_DNA"/>
</dbReference>
<dbReference type="OrthoDB" id="271062at2"/>
<evidence type="ECO:0000313" key="1">
    <source>
        <dbReference type="EMBL" id="RKQ73903.1"/>
    </source>
</evidence>
<dbReference type="Gene3D" id="3.40.50.2000">
    <property type="entry name" value="Glycogen Phosphorylase B"/>
    <property type="match status" value="2"/>
</dbReference>
<evidence type="ECO:0000313" key="2">
    <source>
        <dbReference type="Proteomes" id="UP000277424"/>
    </source>
</evidence>
<name>A0A420WSA0_9PROT</name>
<keyword evidence="1" id="KW-0808">Transferase</keyword>
<accession>A0A420WSA0</accession>
<dbReference type="RefSeq" id="WP_121218998.1">
    <property type="nucleotide sequence ID" value="NZ_RBIG01000001.1"/>
</dbReference>
<comment type="caution">
    <text evidence="1">The sequence shown here is derived from an EMBL/GenBank/DDBJ whole genome shotgun (WGS) entry which is preliminary data.</text>
</comment>
<dbReference type="AlphaFoldDB" id="A0A420WSA0"/>
<dbReference type="SUPFAM" id="SSF53756">
    <property type="entry name" value="UDP-Glycosyltransferase/glycogen phosphorylase"/>
    <property type="match status" value="1"/>
</dbReference>
<protein>
    <submittedName>
        <fullName evidence="1">UDP:flavonoid glycosyltransferase YjiC (YdhE family)</fullName>
    </submittedName>
</protein>
<dbReference type="Proteomes" id="UP000277424">
    <property type="component" value="Unassembled WGS sequence"/>
</dbReference>
<organism evidence="1 2">
    <name type="scientific">Oceanibaculum indicum</name>
    <dbReference type="NCBI Taxonomy" id="526216"/>
    <lineage>
        <taxon>Bacteria</taxon>
        <taxon>Pseudomonadati</taxon>
        <taxon>Pseudomonadota</taxon>
        <taxon>Alphaproteobacteria</taxon>
        <taxon>Rhodospirillales</taxon>
        <taxon>Oceanibaculaceae</taxon>
        <taxon>Oceanibaculum</taxon>
    </lineage>
</organism>
<gene>
    <name evidence="1" type="ORF">BCL74_1695</name>
</gene>
<proteinExistence type="predicted"/>
<reference evidence="1 2" key="1">
    <citation type="submission" date="2018-10" db="EMBL/GenBank/DDBJ databases">
        <title>Comparative analysis of microorganisms from saline springs in Andes Mountain Range, Colombia.</title>
        <authorList>
            <person name="Rubin E."/>
        </authorList>
    </citation>
    <scope>NUCLEOTIDE SEQUENCE [LARGE SCALE GENOMIC DNA]</scope>
    <source>
        <strain evidence="1 2">USBA 36</strain>
    </source>
</reference>